<accession>A0A9X1K5D2</accession>
<dbReference type="RefSeq" id="WP_219507800.1">
    <property type="nucleotide sequence ID" value="NZ_JAHXDN010000010.1"/>
</dbReference>
<sequence>MSSHLTPLEVCERLVAPLKELGKIAGQNEKAAYAWRNGSQWRDPGDLPPRANRKMLKFCRRHDIPLTAEHLIWGASIEEVHALLDQMRAQGLAKLPGLNKLAAE</sequence>
<reference evidence="1" key="1">
    <citation type="submission" date="2021-07" db="EMBL/GenBank/DDBJ databases">
        <title>Roseobacter insulae sp. nov., isolated from a tidal flat.</title>
        <authorList>
            <person name="Park S."/>
            <person name="Yoon J.-H."/>
        </authorList>
    </citation>
    <scope>NUCLEOTIDE SEQUENCE</scope>
    <source>
        <strain evidence="1">YSTF-M11</strain>
    </source>
</reference>
<evidence type="ECO:0000313" key="2">
    <source>
        <dbReference type="Proteomes" id="UP001138661"/>
    </source>
</evidence>
<dbReference type="Proteomes" id="UP001138661">
    <property type="component" value="Unassembled WGS sequence"/>
</dbReference>
<dbReference type="EMBL" id="JAHXDN010000010">
    <property type="protein sequence ID" value="MBW4710712.1"/>
    <property type="molecule type" value="Genomic_DNA"/>
</dbReference>
<name>A0A9X1K5D2_9RHOB</name>
<dbReference type="AlphaFoldDB" id="A0A9X1K5D2"/>
<evidence type="ECO:0000313" key="1">
    <source>
        <dbReference type="EMBL" id="MBW4710712.1"/>
    </source>
</evidence>
<comment type="caution">
    <text evidence="1">The sequence shown here is derived from an EMBL/GenBank/DDBJ whole genome shotgun (WGS) entry which is preliminary data.</text>
</comment>
<protein>
    <submittedName>
        <fullName evidence="1">Uncharacterized protein</fullName>
    </submittedName>
</protein>
<keyword evidence="2" id="KW-1185">Reference proteome</keyword>
<gene>
    <name evidence="1" type="ORF">KX928_23225</name>
</gene>
<proteinExistence type="predicted"/>
<organism evidence="1 2">
    <name type="scientific">Roseobacter insulae</name>
    <dbReference type="NCBI Taxonomy" id="2859783"/>
    <lineage>
        <taxon>Bacteria</taxon>
        <taxon>Pseudomonadati</taxon>
        <taxon>Pseudomonadota</taxon>
        <taxon>Alphaproteobacteria</taxon>
        <taxon>Rhodobacterales</taxon>
        <taxon>Roseobacteraceae</taxon>
        <taxon>Roseobacter</taxon>
    </lineage>
</organism>